<dbReference type="Proteomes" id="UP000398389">
    <property type="component" value="Unassembled WGS sequence"/>
</dbReference>
<dbReference type="GO" id="GO:0000319">
    <property type="term" value="F:sulfite transmembrane transporter activity"/>
    <property type="evidence" value="ECO:0007669"/>
    <property type="project" value="TreeGrafter"/>
</dbReference>
<dbReference type="InterPro" id="IPR038665">
    <property type="entry name" value="Voltage-dep_anion_channel_sf"/>
</dbReference>
<sequence length="422" mass="46364">MNNNNINNIDLEAGLDSPATISRTTPVKNGDDSNSISSATLVHPSNSYLAFRIRHFSPAWFSAVMGLGVSSAILYSFPFPHEGLRIAGMAVWGINVLFFTLCLTMFVLRFILYPEQLKRMLLHPGQSMFLGCLPMGFATIINVLHLMSQDYDMPGTWVACYVMWWIDTFLSIASCWGVCYLMFVYQKRPNLEAINPTIFLPIVPLVVASATGALIATSLPQSLKASTLIVSFMMWANGQLLAIACMAIYLARLFLKSTQPGAIILSTLLPVGPMGQGAFGILLLGDLYKQVFAPYSTKHYTGIIEVTPQSVDAISFVTMAVALFLIGVGLFWLTLAAFFTLTTPPPGYNMSWWATTFPIGTMAMAWYHLEAEFNNSGLKYIGALFGCVVLMNVCICFVGAIKHAIIKNTVFVQAKNETSPEE</sequence>
<keyword evidence="4" id="KW-1003">Cell membrane</keyword>
<feature type="transmembrane region" description="Helical" evidence="8">
    <location>
        <begin position="381"/>
        <end position="401"/>
    </location>
</feature>
<evidence type="ECO:0000256" key="3">
    <source>
        <dbReference type="ARBA" id="ARBA00022448"/>
    </source>
</evidence>
<dbReference type="InterPro" id="IPR051629">
    <property type="entry name" value="Sulfite_efflux_TDT"/>
</dbReference>
<keyword evidence="5 8" id="KW-0812">Transmembrane</keyword>
<dbReference type="EMBL" id="CABVLU010000003">
    <property type="protein sequence ID" value="VVT55343.1"/>
    <property type="molecule type" value="Genomic_DNA"/>
</dbReference>
<proteinExistence type="inferred from homology"/>
<evidence type="ECO:0000313" key="10">
    <source>
        <dbReference type="Proteomes" id="UP000398389"/>
    </source>
</evidence>
<evidence type="ECO:0000313" key="9">
    <source>
        <dbReference type="EMBL" id="VVT55343.1"/>
    </source>
</evidence>
<keyword evidence="10" id="KW-1185">Reference proteome</keyword>
<name>A0A5E8BV90_9ASCO</name>
<protein>
    <recommendedName>
        <fullName evidence="11">Sulfite efflux pump SSU1</fullName>
    </recommendedName>
</protein>
<dbReference type="RefSeq" id="XP_031855155.1">
    <property type="nucleotide sequence ID" value="XM_031999264.1"/>
</dbReference>
<evidence type="ECO:0000256" key="2">
    <source>
        <dbReference type="ARBA" id="ARBA00008566"/>
    </source>
</evidence>
<dbReference type="Pfam" id="PF03595">
    <property type="entry name" value="SLAC1"/>
    <property type="match status" value="1"/>
</dbReference>
<reference evidence="9 10" key="1">
    <citation type="submission" date="2019-09" db="EMBL/GenBank/DDBJ databases">
        <authorList>
            <person name="Brejova B."/>
        </authorList>
    </citation>
    <scope>NUCLEOTIDE SEQUENCE [LARGE SCALE GENOMIC DNA]</scope>
</reference>
<feature type="transmembrane region" description="Helical" evidence="8">
    <location>
        <begin position="89"/>
        <end position="108"/>
    </location>
</feature>
<dbReference type="CDD" id="cd09318">
    <property type="entry name" value="TDT_SSU1"/>
    <property type="match status" value="1"/>
</dbReference>
<evidence type="ECO:0000256" key="7">
    <source>
        <dbReference type="ARBA" id="ARBA00023136"/>
    </source>
</evidence>
<feature type="transmembrane region" description="Helical" evidence="8">
    <location>
        <begin position="162"/>
        <end position="185"/>
    </location>
</feature>
<dbReference type="PANTHER" id="PTHR31686">
    <property type="match status" value="1"/>
</dbReference>
<evidence type="ECO:0008006" key="11">
    <source>
        <dbReference type="Google" id="ProtNLM"/>
    </source>
</evidence>
<feature type="transmembrane region" description="Helical" evidence="8">
    <location>
        <begin position="262"/>
        <end position="284"/>
    </location>
</feature>
<feature type="transmembrane region" description="Helical" evidence="8">
    <location>
        <begin position="197"/>
        <end position="216"/>
    </location>
</feature>
<comment type="similarity">
    <text evidence="2">Belongs to the tellurite-resistance/dicarboxylate transporter (TDT) family.</text>
</comment>
<keyword evidence="3" id="KW-0813">Transport</keyword>
<evidence type="ECO:0000256" key="8">
    <source>
        <dbReference type="SAM" id="Phobius"/>
    </source>
</evidence>
<accession>A0A5E8BV90</accession>
<keyword evidence="7 8" id="KW-0472">Membrane</keyword>
<feature type="transmembrane region" description="Helical" evidence="8">
    <location>
        <begin position="128"/>
        <end position="147"/>
    </location>
</feature>
<evidence type="ECO:0000256" key="6">
    <source>
        <dbReference type="ARBA" id="ARBA00022989"/>
    </source>
</evidence>
<feature type="transmembrane region" description="Helical" evidence="8">
    <location>
        <begin position="228"/>
        <end position="250"/>
    </location>
</feature>
<gene>
    <name evidence="9" type="ORF">SAPINGB_P004549</name>
</gene>
<dbReference type="InterPro" id="IPR004695">
    <property type="entry name" value="SLAC1/Mae1/Ssu1/TehA"/>
</dbReference>
<dbReference type="AlphaFoldDB" id="A0A5E8BV90"/>
<dbReference type="GO" id="GO:0005886">
    <property type="term" value="C:plasma membrane"/>
    <property type="evidence" value="ECO:0007669"/>
    <property type="project" value="UniProtKB-SubCell"/>
</dbReference>
<feature type="transmembrane region" description="Helical" evidence="8">
    <location>
        <begin position="313"/>
        <end position="339"/>
    </location>
</feature>
<organism evidence="9 10">
    <name type="scientific">Magnusiomyces paraingens</name>
    <dbReference type="NCBI Taxonomy" id="2606893"/>
    <lineage>
        <taxon>Eukaryota</taxon>
        <taxon>Fungi</taxon>
        <taxon>Dikarya</taxon>
        <taxon>Ascomycota</taxon>
        <taxon>Saccharomycotina</taxon>
        <taxon>Dipodascomycetes</taxon>
        <taxon>Dipodascales</taxon>
        <taxon>Dipodascaceae</taxon>
        <taxon>Magnusiomyces</taxon>
    </lineage>
</organism>
<dbReference type="GeneID" id="43583364"/>
<dbReference type="PANTHER" id="PTHR31686:SF1">
    <property type="entry name" value="SULFITE EFFLUX PUMP SSU1"/>
    <property type="match status" value="1"/>
</dbReference>
<dbReference type="OrthoDB" id="1099at2759"/>
<evidence type="ECO:0000256" key="5">
    <source>
        <dbReference type="ARBA" id="ARBA00022692"/>
    </source>
</evidence>
<evidence type="ECO:0000256" key="4">
    <source>
        <dbReference type="ARBA" id="ARBA00022475"/>
    </source>
</evidence>
<feature type="transmembrane region" description="Helical" evidence="8">
    <location>
        <begin position="351"/>
        <end position="369"/>
    </location>
</feature>
<comment type="subcellular location">
    <subcellularLocation>
        <location evidence="1">Cell membrane</location>
        <topology evidence="1">Multi-pass membrane protein</topology>
    </subcellularLocation>
</comment>
<evidence type="ECO:0000256" key="1">
    <source>
        <dbReference type="ARBA" id="ARBA00004651"/>
    </source>
</evidence>
<feature type="transmembrane region" description="Helical" evidence="8">
    <location>
        <begin position="59"/>
        <end position="77"/>
    </location>
</feature>
<keyword evidence="6 8" id="KW-1133">Transmembrane helix</keyword>
<dbReference type="Gene3D" id="1.50.10.150">
    <property type="entry name" value="Voltage-dependent anion channel"/>
    <property type="match status" value="1"/>
</dbReference>